<evidence type="ECO:0000313" key="2">
    <source>
        <dbReference type="Proteomes" id="UP001328107"/>
    </source>
</evidence>
<feature type="non-terminal residue" evidence="1">
    <location>
        <position position="136"/>
    </location>
</feature>
<dbReference type="CDD" id="cd00257">
    <property type="entry name" value="beta-trefoil_FSCN-like"/>
    <property type="match status" value="1"/>
</dbReference>
<dbReference type="PANTHER" id="PTHR33351:SF1">
    <property type="entry name" value="IG-LIKE DOMAIN-CONTAINING PROTEIN-RELATED"/>
    <property type="match status" value="1"/>
</dbReference>
<reference evidence="2" key="1">
    <citation type="submission" date="2022-10" db="EMBL/GenBank/DDBJ databases">
        <title>Genome assembly of Pristionchus species.</title>
        <authorList>
            <person name="Yoshida K."/>
            <person name="Sommer R.J."/>
        </authorList>
    </citation>
    <scope>NUCLEOTIDE SEQUENCE [LARGE SCALE GENOMIC DNA]</scope>
    <source>
        <strain evidence="2">RS5460</strain>
    </source>
</reference>
<keyword evidence="2" id="KW-1185">Reference proteome</keyword>
<gene>
    <name evidence="1" type="ORF">PMAYCL1PPCAC_09387</name>
</gene>
<proteinExistence type="predicted"/>
<dbReference type="Gene3D" id="2.80.10.50">
    <property type="match status" value="1"/>
</dbReference>
<evidence type="ECO:0000313" key="1">
    <source>
        <dbReference type="EMBL" id="GMR39192.1"/>
    </source>
</evidence>
<feature type="non-terminal residue" evidence="1">
    <location>
        <position position="1"/>
    </location>
</feature>
<dbReference type="GO" id="GO:0030041">
    <property type="term" value="P:actin filament polymerization"/>
    <property type="evidence" value="ECO:0007669"/>
    <property type="project" value="TreeGrafter"/>
</dbReference>
<sequence length="136" mass="15281">QAGWQDEILGKRTLKSYYGTFLRGNITNKNVDLKAPPAVWAGYADLVDGPPADKTVPWYIEEVDGKAVFKSPWGLVDFYVSASHFNTLKLKWPASDWEKWTPVKNDNGTWSFQSVHGTWMSAKADKSAWQQPASST</sequence>
<dbReference type="PANTHER" id="PTHR33351">
    <property type="entry name" value="HISACTOPHILIN-1-RELATED"/>
    <property type="match status" value="1"/>
</dbReference>
<organism evidence="1 2">
    <name type="scientific">Pristionchus mayeri</name>
    <dbReference type="NCBI Taxonomy" id="1317129"/>
    <lineage>
        <taxon>Eukaryota</taxon>
        <taxon>Metazoa</taxon>
        <taxon>Ecdysozoa</taxon>
        <taxon>Nematoda</taxon>
        <taxon>Chromadorea</taxon>
        <taxon>Rhabditida</taxon>
        <taxon>Rhabditina</taxon>
        <taxon>Diplogasteromorpha</taxon>
        <taxon>Diplogasteroidea</taxon>
        <taxon>Neodiplogasteridae</taxon>
        <taxon>Pristionchus</taxon>
    </lineage>
</organism>
<name>A0AAN4ZJE8_9BILA</name>
<accession>A0AAN4ZJE8</accession>
<dbReference type="Proteomes" id="UP001328107">
    <property type="component" value="Unassembled WGS sequence"/>
</dbReference>
<dbReference type="AlphaFoldDB" id="A0AAN4ZJE8"/>
<dbReference type="GO" id="GO:0051015">
    <property type="term" value="F:actin filament binding"/>
    <property type="evidence" value="ECO:0007669"/>
    <property type="project" value="TreeGrafter"/>
</dbReference>
<protein>
    <submittedName>
        <fullName evidence="1">Uncharacterized protein</fullName>
    </submittedName>
</protein>
<dbReference type="InterPro" id="IPR052883">
    <property type="entry name" value="Hisactophilin"/>
</dbReference>
<dbReference type="EMBL" id="BTRK01000002">
    <property type="protein sequence ID" value="GMR39192.1"/>
    <property type="molecule type" value="Genomic_DNA"/>
</dbReference>
<dbReference type="SUPFAM" id="SSF50405">
    <property type="entry name" value="Actin-crosslinking proteins"/>
    <property type="match status" value="1"/>
</dbReference>
<comment type="caution">
    <text evidence="1">The sequence shown here is derived from an EMBL/GenBank/DDBJ whole genome shotgun (WGS) entry which is preliminary data.</text>
</comment>
<dbReference type="InterPro" id="IPR008999">
    <property type="entry name" value="Actin-crosslinking"/>
</dbReference>
<dbReference type="GO" id="GO:0015629">
    <property type="term" value="C:actin cytoskeleton"/>
    <property type="evidence" value="ECO:0007669"/>
    <property type="project" value="TreeGrafter"/>
</dbReference>